<feature type="signal peptide" evidence="9">
    <location>
        <begin position="1"/>
        <end position="39"/>
    </location>
</feature>
<comment type="catalytic activity">
    <reaction evidence="1">
        <text>a phosphate monoester + H2O = an alcohol + phosphate</text>
        <dbReference type="Rhea" id="RHEA:15017"/>
        <dbReference type="ChEBI" id="CHEBI:15377"/>
        <dbReference type="ChEBI" id="CHEBI:30879"/>
        <dbReference type="ChEBI" id="CHEBI:43474"/>
        <dbReference type="ChEBI" id="CHEBI:67140"/>
        <dbReference type="EC" id="3.1.3.2"/>
    </reaction>
</comment>
<evidence type="ECO:0000256" key="4">
    <source>
        <dbReference type="ARBA" id="ARBA00022729"/>
    </source>
</evidence>
<dbReference type="Gene3D" id="3.40.50.1240">
    <property type="entry name" value="Phosphoglycerate mutase-like"/>
    <property type="match status" value="2"/>
</dbReference>
<dbReference type="EC" id="3.1.3.2" evidence="3"/>
<evidence type="ECO:0000256" key="5">
    <source>
        <dbReference type="ARBA" id="ARBA00022801"/>
    </source>
</evidence>
<feature type="transmembrane region" description="Helical" evidence="8">
    <location>
        <begin position="333"/>
        <end position="360"/>
    </location>
</feature>
<dbReference type="Pfam" id="PF00328">
    <property type="entry name" value="His_Phos_2"/>
    <property type="match status" value="1"/>
</dbReference>
<dbReference type="GO" id="GO:0003993">
    <property type="term" value="F:acid phosphatase activity"/>
    <property type="evidence" value="ECO:0007669"/>
    <property type="project" value="UniProtKB-EC"/>
</dbReference>
<accession>A0AA35X3A6</accession>
<evidence type="ECO:0000256" key="1">
    <source>
        <dbReference type="ARBA" id="ARBA00000032"/>
    </source>
</evidence>
<sequence>APLLLSSYHHRTELAGWMIMKRLAPLLLLLASIQSSVQSYKEQRQLLLASVLFRHGDRSPVDAYPTDTRYQESYWPQGFGQLSTTGMRQHLYLGSLFRERYVGGGLITENYTRVQVYVRSTDYDRTLMSVEAQLAGLFPPQGDQIFNESLSWQPIPVHTVPQGQDNLLRAYIANCPRYQGHREAAKNSLEYRSLEKENEDFFKRLEESTGIVPTTLDDMWTIQDTLLVQHDTTVAAMTTALDVYNNILPPYAAALMIELYNDTNGDYWVSLYYRNDSDGSNLWPLNINSCQNTTLCSLQEFIDHTAPVIPSDWEMECGLTGDSGENSTSETEVVVGALLAAAVVVIVILSACLLLIALLVKRRKSNAKSTTAFVKMVEDSSEDEKL</sequence>
<name>A0AA35X3A6_GEOBA</name>
<keyword evidence="6" id="KW-1015">Disulfide bond</keyword>
<keyword evidence="7" id="KW-0325">Glycoprotein</keyword>
<dbReference type="EMBL" id="CASHTH010002986">
    <property type="protein sequence ID" value="CAI8038231.1"/>
    <property type="molecule type" value="Genomic_DNA"/>
</dbReference>
<keyword evidence="8" id="KW-0472">Membrane</keyword>
<evidence type="ECO:0000256" key="7">
    <source>
        <dbReference type="ARBA" id="ARBA00023180"/>
    </source>
</evidence>
<dbReference type="InterPro" id="IPR029033">
    <property type="entry name" value="His_PPase_superfam"/>
</dbReference>
<organism evidence="10 11">
    <name type="scientific">Geodia barretti</name>
    <name type="common">Barrett's horny sponge</name>
    <dbReference type="NCBI Taxonomy" id="519541"/>
    <lineage>
        <taxon>Eukaryota</taxon>
        <taxon>Metazoa</taxon>
        <taxon>Porifera</taxon>
        <taxon>Demospongiae</taxon>
        <taxon>Heteroscleromorpha</taxon>
        <taxon>Tetractinellida</taxon>
        <taxon>Astrophorina</taxon>
        <taxon>Geodiidae</taxon>
        <taxon>Geodia</taxon>
    </lineage>
</organism>
<keyword evidence="8" id="KW-1133">Transmembrane helix</keyword>
<evidence type="ECO:0000256" key="9">
    <source>
        <dbReference type="SAM" id="SignalP"/>
    </source>
</evidence>
<dbReference type="CDD" id="cd07061">
    <property type="entry name" value="HP_HAP_like"/>
    <property type="match status" value="1"/>
</dbReference>
<evidence type="ECO:0000256" key="3">
    <source>
        <dbReference type="ARBA" id="ARBA00012646"/>
    </source>
</evidence>
<protein>
    <recommendedName>
        <fullName evidence="3">acid phosphatase</fullName>
        <ecNumber evidence="3">3.1.3.2</ecNumber>
    </recommendedName>
</protein>
<comment type="caution">
    <text evidence="10">The sequence shown here is derived from an EMBL/GenBank/DDBJ whole genome shotgun (WGS) entry which is preliminary data.</text>
</comment>
<keyword evidence="4 9" id="KW-0732">Signal</keyword>
<gene>
    <name evidence="10" type="ORF">GBAR_LOCUS21317</name>
</gene>
<feature type="chain" id="PRO_5041342267" description="acid phosphatase" evidence="9">
    <location>
        <begin position="40"/>
        <end position="386"/>
    </location>
</feature>
<dbReference type="InterPro" id="IPR000560">
    <property type="entry name" value="His_Pase_clade-2"/>
</dbReference>
<comment type="similarity">
    <text evidence="2">Belongs to the histidine acid phosphatase family.</text>
</comment>
<dbReference type="Proteomes" id="UP001174909">
    <property type="component" value="Unassembled WGS sequence"/>
</dbReference>
<dbReference type="InterPro" id="IPR033379">
    <property type="entry name" value="Acid_Pase_AS"/>
</dbReference>
<evidence type="ECO:0000256" key="8">
    <source>
        <dbReference type="SAM" id="Phobius"/>
    </source>
</evidence>
<evidence type="ECO:0000256" key="2">
    <source>
        <dbReference type="ARBA" id="ARBA00005375"/>
    </source>
</evidence>
<feature type="non-terminal residue" evidence="10">
    <location>
        <position position="386"/>
    </location>
</feature>
<dbReference type="PANTHER" id="PTHR11567">
    <property type="entry name" value="ACID PHOSPHATASE-RELATED"/>
    <property type="match status" value="1"/>
</dbReference>
<evidence type="ECO:0000313" key="10">
    <source>
        <dbReference type="EMBL" id="CAI8038231.1"/>
    </source>
</evidence>
<dbReference type="InterPro" id="IPR050645">
    <property type="entry name" value="Histidine_acid_phosphatase"/>
</dbReference>
<reference evidence="10" key="1">
    <citation type="submission" date="2023-03" db="EMBL/GenBank/DDBJ databases">
        <authorList>
            <person name="Steffen K."/>
            <person name="Cardenas P."/>
        </authorList>
    </citation>
    <scope>NUCLEOTIDE SEQUENCE</scope>
</reference>
<dbReference type="AlphaFoldDB" id="A0AA35X3A6"/>
<dbReference type="PROSITE" id="PS00616">
    <property type="entry name" value="HIS_ACID_PHOSPHAT_1"/>
    <property type="match status" value="1"/>
</dbReference>
<keyword evidence="5" id="KW-0378">Hydrolase</keyword>
<evidence type="ECO:0000313" key="11">
    <source>
        <dbReference type="Proteomes" id="UP001174909"/>
    </source>
</evidence>
<dbReference type="SUPFAM" id="SSF53254">
    <property type="entry name" value="Phosphoglycerate mutase-like"/>
    <property type="match status" value="1"/>
</dbReference>
<keyword evidence="8" id="KW-0812">Transmembrane</keyword>
<dbReference type="PANTHER" id="PTHR11567:SF211">
    <property type="entry name" value="PROSTATIC ACID PHOSPHATASE"/>
    <property type="match status" value="1"/>
</dbReference>
<proteinExistence type="inferred from homology"/>
<keyword evidence="11" id="KW-1185">Reference proteome</keyword>
<evidence type="ECO:0000256" key="6">
    <source>
        <dbReference type="ARBA" id="ARBA00023157"/>
    </source>
</evidence>